<dbReference type="SUPFAM" id="SSF56784">
    <property type="entry name" value="HAD-like"/>
    <property type="match status" value="1"/>
</dbReference>
<dbReference type="GO" id="GO:0016787">
    <property type="term" value="F:hydrolase activity"/>
    <property type="evidence" value="ECO:0007669"/>
    <property type="project" value="UniProtKB-KW"/>
</dbReference>
<dbReference type="InterPro" id="IPR023214">
    <property type="entry name" value="HAD_sf"/>
</dbReference>
<accession>A0A9X3MRW2</accession>
<gene>
    <name evidence="1" type="ORF">OM076_07265</name>
</gene>
<dbReference type="EMBL" id="JAPDOD010000004">
    <property type="protein sequence ID" value="MDA0160055.1"/>
    <property type="molecule type" value="Genomic_DNA"/>
</dbReference>
<dbReference type="InterPro" id="IPR036412">
    <property type="entry name" value="HAD-like_sf"/>
</dbReference>
<protein>
    <submittedName>
        <fullName evidence="1">Haloacid dehalogenase-like hydrolase</fullName>
    </submittedName>
</protein>
<evidence type="ECO:0000313" key="1">
    <source>
        <dbReference type="EMBL" id="MDA0160055.1"/>
    </source>
</evidence>
<dbReference type="Gene3D" id="3.40.50.1000">
    <property type="entry name" value="HAD superfamily/HAD-like"/>
    <property type="match status" value="1"/>
</dbReference>
<dbReference type="Proteomes" id="UP001149140">
    <property type="component" value="Unassembled WGS sequence"/>
</dbReference>
<evidence type="ECO:0000313" key="2">
    <source>
        <dbReference type="Proteomes" id="UP001149140"/>
    </source>
</evidence>
<proteinExistence type="predicted"/>
<dbReference type="AlphaFoldDB" id="A0A9X3MRW2"/>
<keyword evidence="2" id="KW-1185">Reference proteome</keyword>
<name>A0A9X3MRW2_9ACTN</name>
<reference evidence="1" key="1">
    <citation type="submission" date="2022-10" db="EMBL/GenBank/DDBJ databases">
        <title>The WGS of Solirubrobacter ginsenosidimutans DSM 21036.</title>
        <authorList>
            <person name="Jiang Z."/>
        </authorList>
    </citation>
    <scope>NUCLEOTIDE SEQUENCE</scope>
    <source>
        <strain evidence="1">DSM 21036</strain>
    </source>
</reference>
<dbReference type="Pfam" id="PF12710">
    <property type="entry name" value="HAD"/>
    <property type="match status" value="1"/>
</dbReference>
<dbReference type="RefSeq" id="WP_270038822.1">
    <property type="nucleotide sequence ID" value="NZ_JAPDOD010000004.1"/>
</dbReference>
<sequence length="275" mass="30722">MTLESWNDGEARSAIIEFVERTVRDVPENERLAVFDNDGTLWVERPAYVQELFLKERLAKRPELMEHGLVQAVLALDADRTPEEFTGDVETWFAGAKHPRFDVPFAQLTYQPMLELLEYVRANGFHVFVVTGGGVEFVRAVGEALYGVAPNDVIGSAVQVSFERRDGRAVLVRQPAILGSPNEGAPKAVNIQTHIGRRPILAVGNSAGDREMLEYVHAGDRPSLCVVIDHDDEEREYAYDSVAVTNPDAEPILTTAEHFGWTVVSMQRDWSRVFA</sequence>
<organism evidence="1 2">
    <name type="scientific">Solirubrobacter ginsenosidimutans</name>
    <dbReference type="NCBI Taxonomy" id="490573"/>
    <lineage>
        <taxon>Bacteria</taxon>
        <taxon>Bacillati</taxon>
        <taxon>Actinomycetota</taxon>
        <taxon>Thermoleophilia</taxon>
        <taxon>Solirubrobacterales</taxon>
        <taxon>Solirubrobacteraceae</taxon>
        <taxon>Solirubrobacter</taxon>
    </lineage>
</organism>
<keyword evidence="1" id="KW-0378">Hydrolase</keyword>
<comment type="caution">
    <text evidence="1">The sequence shown here is derived from an EMBL/GenBank/DDBJ whole genome shotgun (WGS) entry which is preliminary data.</text>
</comment>